<organism evidence="19 20">
    <name type="scientific">Candidatus Chloroploca asiatica</name>
    <dbReference type="NCBI Taxonomy" id="1506545"/>
    <lineage>
        <taxon>Bacteria</taxon>
        <taxon>Bacillati</taxon>
        <taxon>Chloroflexota</taxon>
        <taxon>Chloroflexia</taxon>
        <taxon>Chloroflexales</taxon>
        <taxon>Chloroflexineae</taxon>
        <taxon>Oscillochloridaceae</taxon>
        <taxon>Candidatus Chloroploca</taxon>
    </lineage>
</organism>
<keyword evidence="20" id="KW-1185">Reference proteome</keyword>
<evidence type="ECO:0000256" key="8">
    <source>
        <dbReference type="ARBA" id="ARBA00022723"/>
    </source>
</evidence>
<evidence type="ECO:0000313" key="20">
    <source>
        <dbReference type="Proteomes" id="UP000220922"/>
    </source>
</evidence>
<dbReference type="Gene3D" id="3.20.20.70">
    <property type="entry name" value="Aldolase class I"/>
    <property type="match status" value="2"/>
</dbReference>
<keyword evidence="13" id="KW-0411">Iron-sulfur</keyword>
<comment type="pathway">
    <text evidence="16">Amino-acid biosynthesis.</text>
</comment>
<dbReference type="Pfam" id="PF01645">
    <property type="entry name" value="Glu_synthase"/>
    <property type="match status" value="1"/>
</dbReference>
<protein>
    <submittedName>
        <fullName evidence="19">Glutamate synthase subunit alpha</fullName>
    </submittedName>
</protein>
<dbReference type="PANTHER" id="PTHR11938">
    <property type="entry name" value="FAD NADPH DEHYDROGENASE/OXIDOREDUCTASE"/>
    <property type="match status" value="1"/>
</dbReference>
<keyword evidence="15" id="KW-0003">3Fe-4S</keyword>
<dbReference type="SUPFAM" id="SSF69336">
    <property type="entry name" value="Alpha subunit of glutamate synthase, C-terminal domain"/>
    <property type="match status" value="1"/>
</dbReference>
<comment type="similarity">
    <text evidence="4">Belongs to the glutamate synthase family.</text>
</comment>
<comment type="caution">
    <text evidence="19">The sequence shown here is derived from an EMBL/GenBank/DDBJ whole genome shotgun (WGS) entry which is preliminary data.</text>
</comment>
<dbReference type="Pfam" id="PF04898">
    <property type="entry name" value="Glu_syn_central"/>
    <property type="match status" value="1"/>
</dbReference>
<keyword evidence="7" id="KW-0288">FMN</keyword>
<keyword evidence="5" id="KW-0028">Amino-acid biosynthesis</keyword>
<dbReference type="InterPro" id="IPR029055">
    <property type="entry name" value="Ntn_hydrolases_N"/>
</dbReference>
<keyword evidence="14" id="KW-0314">Glutamate biosynthesis</keyword>
<dbReference type="SUPFAM" id="SSF56235">
    <property type="entry name" value="N-terminal nucleophile aminohydrolases (Ntn hydrolases)"/>
    <property type="match status" value="1"/>
</dbReference>
<evidence type="ECO:0000313" key="19">
    <source>
        <dbReference type="EMBL" id="PDV98138.1"/>
    </source>
</evidence>
<evidence type="ECO:0000256" key="15">
    <source>
        <dbReference type="ARBA" id="ARBA00023291"/>
    </source>
</evidence>
<evidence type="ECO:0000256" key="17">
    <source>
        <dbReference type="SAM" id="MobiDB-lite"/>
    </source>
</evidence>
<evidence type="ECO:0000256" key="11">
    <source>
        <dbReference type="ARBA" id="ARBA00023002"/>
    </source>
</evidence>
<feature type="domain" description="Glutamine amidotransferase type-2" evidence="18">
    <location>
        <begin position="22"/>
        <end position="420"/>
    </location>
</feature>
<keyword evidence="6" id="KW-0285">Flavoprotein</keyword>
<sequence>MNNLPARVTESLYDPRFERDACGIGFVARINGHPGHEILAMALEALGNLEHRGAVADDAKTGDGAGVLIQIPREFVQRELQRLNIGADPSTVALGMFFFPADVEAHAAARAVVAHELEAHNLRLLGWREVPVDPEALGERAREAMPAIDQALIAPTNGLDELAFERTLFIARKAMEQSFAREGLAAYVPSLSCRTVVYKGLLLGTTLKQFYPDLSDPSIKTALAVYHQRYSTNTFPTWDRAQPFRMLSHNGEINTVQGNANWMRARQAVLHLPADFLEVAVDGPSALNPVLDDNGSDSGMLDNTLELLVLAGRDVRHALAMLVPEAWEKIPDMSPALRAFYQYHACLVEPWDGPAALTFSDGRIVGTSLDRNGLRPARYIITDDGLVISGSEVGAVAIDEARVVHKGKLGPGQMIAVDTATGRFFTDEEVKEYLAQQQPYEAWVGQHLRRMAQVAEEVRNAGGDTPALPYPSAATLQPLQQAFGYTSEELNVVLKPMGITGQEPVGSMGDDTPAAVLSEFELGRPLFQYFKQRFAEVTNPPIDSLREELVMSLSVAVGRRRNLLEATPEHAHLLELNSPILTDRELAALRANGDPLLPVATVSALMPLGASLQQAVEHLCASAEKAVRDGAAVVIVSDQGVDAEHAPLPALLAVSAVHHHLIRTGLRTLCSLLAETGEMREVHHLACLVGYGAEAVNPYLALASVRQLALERDAVKQRASAPIGADDPLIAAPRAHSLGLEAERNVIKALEKGLLKIMSKMGISTLDSYCGAQIFEALGIEQALVDRCFTGTPTRIGGIGFARLEQDVRARHRKAFTAEEHDGVTILPHPGFYKYKKDGEYHAFSPPVVHALQKAAKNPYALNGDSHGPGVSAEGYAIYRTYADLVNGRPATDPRDLLEFVPAGAPVPLDEVESIEAIVQRFSTAAMSHGSTSSEAHETLAIAMNRLGGASNSGEGGEDAERLKDERNSKIKQVASGRFGVTPGYLASASELQIKMAQGSKPGEGGQLPGHKVNEEIARIRHTVPGVALISPPPHHDIYSIEDLAQLIYDLKQVNPDARVSVKLVATSGVGTIAAGVAKGYADTILISGHSGGTGASPLSSIKNAGLPWELGLAETQQTLVLNGLRGRVRLRADGGLKTGRDVVIAAMLGADEYSFGTAALVAEGCIMARACHNNTCPVGIATQRAELRSKFPGKPEMVMAFFRYLAQEVREWLASLGLRSLDEAIGRSNLLRQRQVGHAGPDSLDLTPVIGTAHIVPGAELKHGGERNPLPATESLNDRIMHDTRAALAARGPVTLTYQIHSRDRSVGTRLAGAIGQIYGDKGLPPSTIRINLRGSAGQSFGAFNAPGVDLLLTGDANDYVGKGMAGGSIVIAPDPKARFASHENVIAGNTLLYGATGGELYAAGQVGERFAVRNSGAVAVVEGVGDHGCEYMTGGTVVILGGTGRNFGAGMTGGIAYVLDEAGHFAQRYNPQLIELRSMSTRDEAQVQTLIRRHVEVTGSSRGAEVLARWEVYRSLFRVAVPRDAVAKIENASEGTEEIKSASARAA</sequence>
<comment type="cofactor">
    <cofactor evidence="3">
        <name>FAD</name>
        <dbReference type="ChEBI" id="CHEBI:57692"/>
    </cofactor>
</comment>
<dbReference type="InterPro" id="IPR036485">
    <property type="entry name" value="Glu_synth_asu_C_sf"/>
</dbReference>
<name>A0A2H3KJS0_9CHLR</name>
<dbReference type="GO" id="GO:0015930">
    <property type="term" value="F:glutamate synthase activity"/>
    <property type="evidence" value="ECO:0007669"/>
    <property type="project" value="InterPro"/>
</dbReference>
<evidence type="ECO:0000256" key="3">
    <source>
        <dbReference type="ARBA" id="ARBA00001974"/>
    </source>
</evidence>
<keyword evidence="9" id="KW-0274">FAD</keyword>
<dbReference type="GO" id="GO:0046872">
    <property type="term" value="F:metal ion binding"/>
    <property type="evidence" value="ECO:0007669"/>
    <property type="project" value="UniProtKB-KW"/>
</dbReference>
<dbReference type="Pfam" id="PF01493">
    <property type="entry name" value="GXGXG"/>
    <property type="match status" value="1"/>
</dbReference>
<dbReference type="Proteomes" id="UP000220922">
    <property type="component" value="Unassembled WGS sequence"/>
</dbReference>
<accession>A0A2H3KJS0</accession>
<dbReference type="InterPro" id="IPR006982">
    <property type="entry name" value="Glu_synth_centr_N"/>
</dbReference>
<dbReference type="NCBIfam" id="NF008730">
    <property type="entry name" value="PRK11750.1"/>
    <property type="match status" value="1"/>
</dbReference>
<dbReference type="Gene3D" id="2.160.20.60">
    <property type="entry name" value="Glutamate synthase, alpha subunit, C-terminal domain"/>
    <property type="match status" value="1"/>
</dbReference>
<reference evidence="19 20" key="1">
    <citation type="submission" date="2016-05" db="EMBL/GenBank/DDBJ databases">
        <authorList>
            <person name="Lavstsen T."/>
            <person name="Jespersen J.S."/>
        </authorList>
    </citation>
    <scope>NUCLEOTIDE SEQUENCE [LARGE SCALE GENOMIC DNA]</scope>
    <source>
        <strain evidence="19 20">B7-9</strain>
    </source>
</reference>
<dbReference type="InterPro" id="IPR013785">
    <property type="entry name" value="Aldolase_TIM"/>
</dbReference>
<dbReference type="GO" id="GO:0006537">
    <property type="term" value="P:glutamate biosynthetic process"/>
    <property type="evidence" value="ECO:0007669"/>
    <property type="project" value="UniProtKB-KW"/>
</dbReference>
<dbReference type="OrthoDB" id="9758182at2"/>
<evidence type="ECO:0000256" key="7">
    <source>
        <dbReference type="ARBA" id="ARBA00022643"/>
    </source>
</evidence>
<evidence type="ECO:0000256" key="12">
    <source>
        <dbReference type="ARBA" id="ARBA00023004"/>
    </source>
</evidence>
<gene>
    <name evidence="19" type="ORF">A9Q02_03390</name>
</gene>
<evidence type="ECO:0000256" key="13">
    <source>
        <dbReference type="ARBA" id="ARBA00023014"/>
    </source>
</evidence>
<dbReference type="InterPro" id="IPR050711">
    <property type="entry name" value="ET-N_metabolism_enzyme"/>
</dbReference>
<keyword evidence="11" id="KW-0560">Oxidoreductase</keyword>
<evidence type="ECO:0000256" key="14">
    <source>
        <dbReference type="ARBA" id="ARBA00023164"/>
    </source>
</evidence>
<evidence type="ECO:0000256" key="4">
    <source>
        <dbReference type="ARBA" id="ARBA00009716"/>
    </source>
</evidence>
<dbReference type="InterPro" id="IPR002932">
    <property type="entry name" value="Glu_synthdom"/>
</dbReference>
<evidence type="ECO:0000256" key="5">
    <source>
        <dbReference type="ARBA" id="ARBA00022605"/>
    </source>
</evidence>
<keyword evidence="10" id="KW-0315">Glutamine amidotransferase</keyword>
<evidence type="ECO:0000256" key="10">
    <source>
        <dbReference type="ARBA" id="ARBA00022962"/>
    </source>
</evidence>
<evidence type="ECO:0000259" key="18">
    <source>
        <dbReference type="PROSITE" id="PS51278"/>
    </source>
</evidence>
<dbReference type="FunFam" id="3.60.20.10:FF:000001">
    <property type="entry name" value="Glutamate synthase, large subunit"/>
    <property type="match status" value="1"/>
</dbReference>
<dbReference type="RefSeq" id="WP_097653862.1">
    <property type="nucleotide sequence ID" value="NZ_LYXE01000110.1"/>
</dbReference>
<comment type="cofactor">
    <cofactor evidence="2">
        <name>[3Fe-4S] cluster</name>
        <dbReference type="ChEBI" id="CHEBI:21137"/>
    </cofactor>
</comment>
<dbReference type="Gene3D" id="3.60.20.10">
    <property type="entry name" value="Glutamine Phosphoribosylpyrophosphate, subunit 1, domain 1"/>
    <property type="match status" value="1"/>
</dbReference>
<dbReference type="InterPro" id="IPR002489">
    <property type="entry name" value="Glu_synth_asu_C"/>
</dbReference>
<dbReference type="FunFam" id="2.160.20.60:FF:000001">
    <property type="entry name" value="Glutamate synthase, large subunit"/>
    <property type="match status" value="1"/>
</dbReference>
<evidence type="ECO:0000256" key="6">
    <source>
        <dbReference type="ARBA" id="ARBA00022630"/>
    </source>
</evidence>
<dbReference type="PROSITE" id="PS51278">
    <property type="entry name" value="GATASE_TYPE_2"/>
    <property type="match status" value="1"/>
</dbReference>
<evidence type="ECO:0000256" key="1">
    <source>
        <dbReference type="ARBA" id="ARBA00001917"/>
    </source>
</evidence>
<dbReference type="EMBL" id="LYXE01000110">
    <property type="protein sequence ID" value="PDV98138.1"/>
    <property type="molecule type" value="Genomic_DNA"/>
</dbReference>
<feature type="compositionally biased region" description="Basic and acidic residues" evidence="17">
    <location>
        <begin position="959"/>
        <end position="968"/>
    </location>
</feature>
<dbReference type="GO" id="GO:0019676">
    <property type="term" value="P:ammonia assimilation cycle"/>
    <property type="evidence" value="ECO:0007669"/>
    <property type="project" value="TreeGrafter"/>
</dbReference>
<dbReference type="SUPFAM" id="SSF51395">
    <property type="entry name" value="FMN-linked oxidoreductases"/>
    <property type="match status" value="1"/>
</dbReference>
<keyword evidence="8" id="KW-0479">Metal-binding</keyword>
<dbReference type="InterPro" id="IPR017932">
    <property type="entry name" value="GATase_2_dom"/>
</dbReference>
<dbReference type="CDD" id="cd02808">
    <property type="entry name" value="GltS_FMN"/>
    <property type="match status" value="1"/>
</dbReference>
<dbReference type="CDD" id="cd00713">
    <property type="entry name" value="GltS"/>
    <property type="match status" value="1"/>
</dbReference>
<evidence type="ECO:0000256" key="16">
    <source>
        <dbReference type="ARBA" id="ARBA00029440"/>
    </source>
</evidence>
<feature type="region of interest" description="Disordered" evidence="17">
    <location>
        <begin position="948"/>
        <end position="968"/>
    </location>
</feature>
<proteinExistence type="inferred from homology"/>
<dbReference type="Pfam" id="PF00310">
    <property type="entry name" value="GATase_2"/>
    <property type="match status" value="1"/>
</dbReference>
<keyword evidence="12" id="KW-0408">Iron</keyword>
<evidence type="ECO:0000256" key="9">
    <source>
        <dbReference type="ARBA" id="ARBA00022827"/>
    </source>
</evidence>
<dbReference type="PANTHER" id="PTHR11938:SF133">
    <property type="entry name" value="GLUTAMATE SYNTHASE (NADH)"/>
    <property type="match status" value="1"/>
</dbReference>
<comment type="cofactor">
    <cofactor evidence="1">
        <name>FMN</name>
        <dbReference type="ChEBI" id="CHEBI:58210"/>
    </cofactor>
</comment>
<dbReference type="GO" id="GO:0051538">
    <property type="term" value="F:3 iron, 4 sulfur cluster binding"/>
    <property type="evidence" value="ECO:0007669"/>
    <property type="project" value="UniProtKB-KW"/>
</dbReference>
<dbReference type="CDD" id="cd00982">
    <property type="entry name" value="gltB_C"/>
    <property type="match status" value="1"/>
</dbReference>
<evidence type="ECO:0000256" key="2">
    <source>
        <dbReference type="ARBA" id="ARBA00001927"/>
    </source>
</evidence>